<organism evidence="1">
    <name type="scientific">marine sediment metagenome</name>
    <dbReference type="NCBI Taxonomy" id="412755"/>
    <lineage>
        <taxon>unclassified sequences</taxon>
        <taxon>metagenomes</taxon>
        <taxon>ecological metagenomes</taxon>
    </lineage>
</organism>
<proteinExistence type="predicted"/>
<name>A0A0F9G284_9ZZZZ</name>
<sequence length="334" mass="37103">MVRFLPPWSNIDDIKKQAKLLQKAHRRRDPDTCAVLRNLRRFGQASDEDILSAKVPLTEVQFALALEYGFGSWRELRSELLARRPAADYVADAKDDALTLPDPTVGITDPDRYASAFSMALSYLEAPTDYETVSGDTGLAFILQADARHRYPLGVKHLDMGWWPLDEWGLKLRLDFLGRVSGVPVRQLPSVVQEYKADAAGHYREHHEAEVAASLQAGRPVVASVGMDIAVIFGMTQAAISYRLDRGIQRIRFLLSIPQVTEADLRRDLPGAFPQAIDVDILVGMWETTCQSEVASQLKLTQGRVRHRFFKAVKTLETAADDAADAADDDADAA</sequence>
<protein>
    <submittedName>
        <fullName evidence="1">Uncharacterized protein</fullName>
    </submittedName>
</protein>
<feature type="non-terminal residue" evidence="1">
    <location>
        <position position="334"/>
    </location>
</feature>
<comment type="caution">
    <text evidence="1">The sequence shown here is derived from an EMBL/GenBank/DDBJ whole genome shotgun (WGS) entry which is preliminary data.</text>
</comment>
<evidence type="ECO:0000313" key="1">
    <source>
        <dbReference type="EMBL" id="KKL92748.1"/>
    </source>
</evidence>
<gene>
    <name evidence="1" type="ORF">LCGC14_1881600</name>
</gene>
<accession>A0A0F9G284</accession>
<reference evidence="1" key="1">
    <citation type="journal article" date="2015" name="Nature">
        <title>Complex archaea that bridge the gap between prokaryotes and eukaryotes.</title>
        <authorList>
            <person name="Spang A."/>
            <person name="Saw J.H."/>
            <person name="Jorgensen S.L."/>
            <person name="Zaremba-Niedzwiedzka K."/>
            <person name="Martijn J."/>
            <person name="Lind A.E."/>
            <person name="van Eijk R."/>
            <person name="Schleper C."/>
            <person name="Guy L."/>
            <person name="Ettema T.J."/>
        </authorList>
    </citation>
    <scope>NUCLEOTIDE SEQUENCE</scope>
</reference>
<dbReference type="EMBL" id="LAZR01019384">
    <property type="protein sequence ID" value="KKL92748.1"/>
    <property type="molecule type" value="Genomic_DNA"/>
</dbReference>
<dbReference type="AlphaFoldDB" id="A0A0F9G284"/>